<dbReference type="InterPro" id="IPR009057">
    <property type="entry name" value="Homeodomain-like_sf"/>
</dbReference>
<dbReference type="PROSITE" id="PS01081">
    <property type="entry name" value="HTH_TETR_1"/>
    <property type="match status" value="1"/>
</dbReference>
<dbReference type="PRINTS" id="PR00455">
    <property type="entry name" value="HTHTETR"/>
</dbReference>
<dbReference type="InterPro" id="IPR023772">
    <property type="entry name" value="DNA-bd_HTH_TetR-type_CS"/>
</dbReference>
<accession>A0ABP4VKS9</accession>
<evidence type="ECO:0000256" key="2">
    <source>
        <dbReference type="PROSITE-ProRule" id="PRU00335"/>
    </source>
</evidence>
<feature type="domain" description="HTH tetR-type" evidence="3">
    <location>
        <begin position="15"/>
        <end position="75"/>
    </location>
</feature>
<dbReference type="Pfam" id="PF00440">
    <property type="entry name" value="TetR_N"/>
    <property type="match status" value="1"/>
</dbReference>
<reference evidence="5" key="1">
    <citation type="journal article" date="2019" name="Int. J. Syst. Evol. Microbiol.">
        <title>The Global Catalogue of Microorganisms (GCM) 10K type strain sequencing project: providing services to taxonomists for standard genome sequencing and annotation.</title>
        <authorList>
            <consortium name="The Broad Institute Genomics Platform"/>
            <consortium name="The Broad Institute Genome Sequencing Center for Infectious Disease"/>
            <person name="Wu L."/>
            <person name="Ma J."/>
        </authorList>
    </citation>
    <scope>NUCLEOTIDE SEQUENCE [LARGE SCALE GENOMIC DNA]</scope>
    <source>
        <strain evidence="5">JCM 15589</strain>
    </source>
</reference>
<sequence>MGNDGDRPASGHLRADKRAAIVAGALEVFASDGYVRASIGAIAEASGVSTRTIYKHFADKSALFDAVVAASAGRVAEVEVDLVERHLASVASAAEIEPALVGFAGGWLRGSTESTAHRALIGQVRAEAAHLGPDAVAAWWDAGPLRVQRALADRLARWSDAGWLRVDDPDRAAVHLGRLVSATPGPPGTVPSDRDAWILAGVEVFVRAYRP</sequence>
<dbReference type="RefSeq" id="WP_344248953.1">
    <property type="nucleotide sequence ID" value="NZ_BAAAPM010000005.1"/>
</dbReference>
<dbReference type="PANTHER" id="PTHR30055">
    <property type="entry name" value="HTH-TYPE TRANSCRIPTIONAL REGULATOR RUTR"/>
    <property type="match status" value="1"/>
</dbReference>
<feature type="DNA-binding region" description="H-T-H motif" evidence="2">
    <location>
        <begin position="38"/>
        <end position="57"/>
    </location>
</feature>
<dbReference type="PROSITE" id="PS50977">
    <property type="entry name" value="HTH_TETR_2"/>
    <property type="match status" value="1"/>
</dbReference>
<organism evidence="4 5">
    <name type="scientific">Isoptericola hypogeus</name>
    <dbReference type="NCBI Taxonomy" id="300179"/>
    <lineage>
        <taxon>Bacteria</taxon>
        <taxon>Bacillati</taxon>
        <taxon>Actinomycetota</taxon>
        <taxon>Actinomycetes</taxon>
        <taxon>Micrococcales</taxon>
        <taxon>Promicromonosporaceae</taxon>
        <taxon>Isoptericola</taxon>
    </lineage>
</organism>
<dbReference type="Gene3D" id="1.10.357.10">
    <property type="entry name" value="Tetracycline Repressor, domain 2"/>
    <property type="match status" value="1"/>
</dbReference>
<evidence type="ECO:0000313" key="5">
    <source>
        <dbReference type="Proteomes" id="UP001501138"/>
    </source>
</evidence>
<name>A0ABP4VKS9_9MICO</name>
<dbReference type="Proteomes" id="UP001501138">
    <property type="component" value="Unassembled WGS sequence"/>
</dbReference>
<comment type="caution">
    <text evidence="4">The sequence shown here is derived from an EMBL/GenBank/DDBJ whole genome shotgun (WGS) entry which is preliminary data.</text>
</comment>
<proteinExistence type="predicted"/>
<dbReference type="InterPro" id="IPR039536">
    <property type="entry name" value="TetR_C_Proteobacteria"/>
</dbReference>
<evidence type="ECO:0000256" key="1">
    <source>
        <dbReference type="ARBA" id="ARBA00023125"/>
    </source>
</evidence>
<dbReference type="PANTHER" id="PTHR30055:SF146">
    <property type="entry name" value="HTH-TYPE TRANSCRIPTIONAL DUAL REGULATOR CECR"/>
    <property type="match status" value="1"/>
</dbReference>
<dbReference type="Pfam" id="PF14246">
    <property type="entry name" value="TetR_C_7"/>
    <property type="match status" value="1"/>
</dbReference>
<gene>
    <name evidence="4" type="ORF">GCM10009809_26760</name>
</gene>
<evidence type="ECO:0000259" key="3">
    <source>
        <dbReference type="PROSITE" id="PS50977"/>
    </source>
</evidence>
<dbReference type="EMBL" id="BAAAPM010000005">
    <property type="protein sequence ID" value="GAA1729848.1"/>
    <property type="molecule type" value="Genomic_DNA"/>
</dbReference>
<evidence type="ECO:0000313" key="4">
    <source>
        <dbReference type="EMBL" id="GAA1729848.1"/>
    </source>
</evidence>
<dbReference type="InterPro" id="IPR050109">
    <property type="entry name" value="HTH-type_TetR-like_transc_reg"/>
</dbReference>
<keyword evidence="5" id="KW-1185">Reference proteome</keyword>
<protein>
    <submittedName>
        <fullName evidence="4">TetR/AcrR family transcriptional regulator</fullName>
    </submittedName>
</protein>
<keyword evidence="1 2" id="KW-0238">DNA-binding</keyword>
<dbReference type="SUPFAM" id="SSF46689">
    <property type="entry name" value="Homeodomain-like"/>
    <property type="match status" value="1"/>
</dbReference>
<dbReference type="InterPro" id="IPR001647">
    <property type="entry name" value="HTH_TetR"/>
</dbReference>